<reference evidence="2" key="1">
    <citation type="submission" date="2015-12" db="EMBL/GenBank/DDBJ databases">
        <title>Gene expression during late stages of embryo sac development: a critical building block for successful pollen-pistil interactions.</title>
        <authorList>
            <person name="Liu Y."/>
            <person name="Joly V."/>
            <person name="Sabar M."/>
            <person name="Matton D.P."/>
        </authorList>
    </citation>
    <scope>NUCLEOTIDE SEQUENCE</scope>
</reference>
<sequence length="67" mass="7798">MISLLLLFFVEGVKEILLLKLVTHLIVTKLIFFFFLGRKGYHVSTLSVSNYLSTFELTHLLRKQLLT</sequence>
<name>A0A0V0GKL0_SOLCH</name>
<feature type="transmembrane region" description="Helical" evidence="1">
    <location>
        <begin position="16"/>
        <end position="36"/>
    </location>
</feature>
<proteinExistence type="predicted"/>
<accession>A0A0V0GKL0</accession>
<keyword evidence="1" id="KW-1133">Transmembrane helix</keyword>
<evidence type="ECO:0000313" key="2">
    <source>
        <dbReference type="EMBL" id="JAP08410.1"/>
    </source>
</evidence>
<organism evidence="2">
    <name type="scientific">Solanum chacoense</name>
    <name type="common">Chaco potato</name>
    <dbReference type="NCBI Taxonomy" id="4108"/>
    <lineage>
        <taxon>Eukaryota</taxon>
        <taxon>Viridiplantae</taxon>
        <taxon>Streptophyta</taxon>
        <taxon>Embryophyta</taxon>
        <taxon>Tracheophyta</taxon>
        <taxon>Spermatophyta</taxon>
        <taxon>Magnoliopsida</taxon>
        <taxon>eudicotyledons</taxon>
        <taxon>Gunneridae</taxon>
        <taxon>Pentapetalae</taxon>
        <taxon>asterids</taxon>
        <taxon>lamiids</taxon>
        <taxon>Solanales</taxon>
        <taxon>Solanaceae</taxon>
        <taxon>Solanoideae</taxon>
        <taxon>Solaneae</taxon>
        <taxon>Solanum</taxon>
    </lineage>
</organism>
<protein>
    <submittedName>
        <fullName evidence="2">Putative ovule protein</fullName>
    </submittedName>
</protein>
<dbReference type="AlphaFoldDB" id="A0A0V0GKL0"/>
<keyword evidence="1" id="KW-0812">Transmembrane</keyword>
<evidence type="ECO:0000256" key="1">
    <source>
        <dbReference type="SAM" id="Phobius"/>
    </source>
</evidence>
<keyword evidence="1" id="KW-0472">Membrane</keyword>
<dbReference type="EMBL" id="GEDG01036954">
    <property type="protein sequence ID" value="JAP08410.1"/>
    <property type="molecule type" value="Transcribed_RNA"/>
</dbReference>